<dbReference type="SUPFAM" id="SSF52540">
    <property type="entry name" value="P-loop containing nucleoside triphosphate hydrolases"/>
    <property type="match status" value="2"/>
</dbReference>
<organism evidence="6 7">
    <name type="scientific">Pseudorhizobium tarimense</name>
    <dbReference type="NCBI Taxonomy" id="1079109"/>
    <lineage>
        <taxon>Bacteria</taxon>
        <taxon>Pseudomonadati</taxon>
        <taxon>Pseudomonadota</taxon>
        <taxon>Alphaproteobacteria</taxon>
        <taxon>Hyphomicrobiales</taxon>
        <taxon>Rhizobiaceae</taxon>
        <taxon>Rhizobium/Agrobacterium group</taxon>
        <taxon>Pseudorhizobium</taxon>
    </lineage>
</organism>
<keyword evidence="2" id="KW-0184">Conjugation</keyword>
<feature type="domain" description="MobA/MobL protein" evidence="4">
    <location>
        <begin position="15"/>
        <end position="225"/>
    </location>
</feature>
<feature type="region of interest" description="Disordered" evidence="3">
    <location>
        <begin position="631"/>
        <end position="652"/>
    </location>
</feature>
<evidence type="ECO:0000256" key="1">
    <source>
        <dbReference type="ARBA" id="ARBA00010873"/>
    </source>
</evidence>
<keyword evidence="7" id="KW-1185">Reference proteome</keyword>
<evidence type="ECO:0000259" key="4">
    <source>
        <dbReference type="Pfam" id="PF03389"/>
    </source>
</evidence>
<evidence type="ECO:0000259" key="5">
    <source>
        <dbReference type="Pfam" id="PF17841"/>
    </source>
</evidence>
<reference evidence="6 7" key="1">
    <citation type="submission" date="2024-06" db="EMBL/GenBank/DDBJ databases">
        <title>Genomic Encyclopedia of Type Strains, Phase IV (KMG-IV): sequencing the most valuable type-strain genomes for metagenomic binning, comparative biology and taxonomic classification.</title>
        <authorList>
            <person name="Goeker M."/>
        </authorList>
    </citation>
    <scope>NUCLEOTIDE SEQUENCE [LARGE SCALE GENOMIC DNA]</scope>
    <source>
        <strain evidence="6 7">DSM 105042</strain>
    </source>
</reference>
<dbReference type="Pfam" id="PF03389">
    <property type="entry name" value="MobA_MobL"/>
    <property type="match status" value="1"/>
</dbReference>
<dbReference type="NCBIfam" id="TIGR02768">
    <property type="entry name" value="TraA_Ti"/>
    <property type="match status" value="1"/>
</dbReference>
<accession>A0ABV2H5S5</accession>
<dbReference type="Proteomes" id="UP001549031">
    <property type="component" value="Unassembled WGS sequence"/>
</dbReference>
<proteinExistence type="inferred from homology"/>
<dbReference type="InterPro" id="IPR041533">
    <property type="entry name" value="Bep_BID"/>
</dbReference>
<gene>
    <name evidence="6" type="ORF">ABID21_002003</name>
</gene>
<dbReference type="Gene3D" id="3.30.930.30">
    <property type="match status" value="1"/>
</dbReference>
<evidence type="ECO:0000313" key="7">
    <source>
        <dbReference type="Proteomes" id="UP001549031"/>
    </source>
</evidence>
<comment type="caution">
    <text evidence="6">The sequence shown here is derived from an EMBL/GenBank/DDBJ whole genome shotgun (WGS) entry which is preliminary data.</text>
</comment>
<dbReference type="Gene3D" id="2.30.30.940">
    <property type="match status" value="1"/>
</dbReference>
<dbReference type="Gene3D" id="3.40.50.300">
    <property type="entry name" value="P-loop containing nucleotide triphosphate hydrolases"/>
    <property type="match status" value="2"/>
</dbReference>
<feature type="compositionally biased region" description="Basic and acidic residues" evidence="3">
    <location>
        <begin position="384"/>
        <end position="398"/>
    </location>
</feature>
<feature type="domain" description="Bartonella effector protein BID" evidence="5">
    <location>
        <begin position="900"/>
        <end position="980"/>
    </location>
</feature>
<protein>
    <submittedName>
        <fullName evidence="6">Ti-type conjugative transfer relaxase TraA</fullName>
    </submittedName>
</protein>
<evidence type="ECO:0000256" key="2">
    <source>
        <dbReference type="ARBA" id="ARBA00022971"/>
    </source>
</evidence>
<dbReference type="InterPro" id="IPR027417">
    <property type="entry name" value="P-loop_NTPase"/>
</dbReference>
<feature type="compositionally biased region" description="Basic and acidic residues" evidence="3">
    <location>
        <begin position="642"/>
        <end position="652"/>
    </location>
</feature>
<dbReference type="CDD" id="cd18809">
    <property type="entry name" value="SF1_C_RecD"/>
    <property type="match status" value="1"/>
</dbReference>
<dbReference type="InterPro" id="IPR014136">
    <property type="entry name" value="TraA_Ti"/>
</dbReference>
<dbReference type="Pfam" id="PF13604">
    <property type="entry name" value="AAA_30"/>
    <property type="match status" value="1"/>
</dbReference>
<feature type="region of interest" description="Disordered" evidence="3">
    <location>
        <begin position="360"/>
        <end position="398"/>
    </location>
</feature>
<sequence length="1123" mass="123685">MCNITAIGRSSGGNAVAAAAYRSATKLFNERDGLTYDFSRKKGVEFTEILLPEGVEAQWALDRALLWNAAERYEKRRNSRVAIEVLVALPHELMREEWVSLAHDFSQYLANRYLVAVDMAVHRPAQETDHRNLHAHLLMTTRTVGPDGLGEKIALGRRNRWLKDNGWPDTREELRLLRQTWAYHTNRYLARAGLEVRIDHRSYAQLGIEIEPTQHMGRSATQMTRQGLSPSRVRIERKSAERNADLIRKQPEQILRLVTQEKSVFDRYDVARALHRYIDDAEAFKDTFAAAMASPALVTLCPERNGETARYSTREMIGIEQTMIAGAARMAEAAKYRVERRHFEQALIAQDDIIKRVSDAPAKEGESADLASAGQSDGLPPANGRERARPGLSKEQRAAVDHITGPEQIAAVVGFAGAGKSTMLAAARDAWQRQGYRVHGAALAGMAAEGLQLASGIASRTLASWEYAWQDGKRLLGKGDVLVVDEAGMLSSRQLARLITKAEARGAKLVLVGDHEQLQAIGAGSPFRAVVERVGAVELSEIRRQTQTWQREASIALATRRTGEGLAAYADRGGVRFSSTADEARANLVRDYLADCEAHPTASRLALAHRRVDVHALNNAIRRSLQERGWLGAKAPENGNGDGKEDSHGERLDPNNAEILYQTNNGKRPFTPGDRIVFLQNDRDLGVKNGMLGTVQAVEPDALTVKLDQSGRKGARPVSIPVGAYQAFDHGYATTIHKSQGATVDRSLVLGSPTMDRHLTYVAMSRHRMDGKLYVGQDDFKDMKALAASMSRSGAKETTLDYVSTFAERRGLAERLDRDDLVRHHHLCARGEGAGETAMGTSISTHMRSPADHAIVSSAEARGGQSGAGAAEKVEPLLPALKKYDRSVEEVGRERASKDLQRELEAVLSFGRRVYADPATVVRSFAAAILNTNDGQKLAEAVARRPEQFGELRGKAGLLGENEERKAARHDAVALSRLLASAAKTWTRRLDEERRSEAWKREKCDVVVVPGLTKQSEAILREFDQIPQAEKPKFLEKLQAGADGKQALKEAEAITRALETRFGKTNLNKVDTEELGLGRLSAAQLARITDVARVAERAHAAELSRQYTAKRSRKRSLGLSLGM</sequence>
<evidence type="ECO:0000256" key="3">
    <source>
        <dbReference type="SAM" id="MobiDB-lite"/>
    </source>
</evidence>
<evidence type="ECO:0000313" key="6">
    <source>
        <dbReference type="EMBL" id="MET3585888.1"/>
    </source>
</evidence>
<dbReference type="EMBL" id="JBEPLJ010000007">
    <property type="protein sequence ID" value="MET3585888.1"/>
    <property type="molecule type" value="Genomic_DNA"/>
</dbReference>
<dbReference type="CDD" id="cd17933">
    <property type="entry name" value="DEXSc_RecD-like"/>
    <property type="match status" value="1"/>
</dbReference>
<name>A0ABV2H5S5_9HYPH</name>
<dbReference type="InterPro" id="IPR005053">
    <property type="entry name" value="MobA_MobL"/>
</dbReference>
<dbReference type="Pfam" id="PF17841">
    <property type="entry name" value="Bep_C_terminal"/>
    <property type="match status" value="1"/>
</dbReference>
<comment type="similarity">
    <text evidence="1">Belongs to the MobA/MobL family.</text>
</comment>